<evidence type="ECO:0000313" key="10">
    <source>
        <dbReference type="Proteomes" id="UP001304125"/>
    </source>
</evidence>
<comment type="cofactor">
    <cofactor evidence="1 8">
        <name>FAD</name>
        <dbReference type="ChEBI" id="CHEBI:57692"/>
    </cofactor>
</comment>
<dbReference type="GO" id="GO:0071949">
    <property type="term" value="F:FAD binding"/>
    <property type="evidence" value="ECO:0007669"/>
    <property type="project" value="TreeGrafter"/>
</dbReference>
<keyword evidence="5 8" id="KW-0274">FAD</keyword>
<dbReference type="GO" id="GO:0035999">
    <property type="term" value="P:tetrahydrofolate interconversion"/>
    <property type="evidence" value="ECO:0007669"/>
    <property type="project" value="TreeGrafter"/>
</dbReference>
<evidence type="ECO:0000256" key="6">
    <source>
        <dbReference type="ARBA" id="ARBA00023002"/>
    </source>
</evidence>
<dbReference type="Proteomes" id="UP001304125">
    <property type="component" value="Chromosome"/>
</dbReference>
<protein>
    <recommendedName>
        <fullName evidence="8">Methylenetetrahydrofolate reductase</fullName>
    </recommendedName>
</protein>
<evidence type="ECO:0000256" key="3">
    <source>
        <dbReference type="ARBA" id="ARBA00006743"/>
    </source>
</evidence>
<dbReference type="GO" id="GO:0106312">
    <property type="term" value="F:methylenetetrahydrofolate reductase (NADH) activity"/>
    <property type="evidence" value="ECO:0007669"/>
    <property type="project" value="UniProtKB-EC"/>
</dbReference>
<dbReference type="EMBL" id="CP134879">
    <property type="protein sequence ID" value="WNM24884.1"/>
    <property type="molecule type" value="Genomic_DNA"/>
</dbReference>
<evidence type="ECO:0000256" key="5">
    <source>
        <dbReference type="ARBA" id="ARBA00022827"/>
    </source>
</evidence>
<dbReference type="InterPro" id="IPR029041">
    <property type="entry name" value="FAD-linked_oxidoreductase-like"/>
</dbReference>
<dbReference type="AlphaFoldDB" id="A0AA96JDP3"/>
<evidence type="ECO:0000256" key="2">
    <source>
        <dbReference type="ARBA" id="ARBA00004777"/>
    </source>
</evidence>
<evidence type="ECO:0000256" key="7">
    <source>
        <dbReference type="ARBA" id="ARBA00048628"/>
    </source>
</evidence>
<keyword evidence="10" id="KW-1185">Reference proteome</keyword>
<comment type="catalytic activity">
    <reaction evidence="7">
        <text>(6S)-5-methyl-5,6,7,8-tetrahydrofolate + NAD(+) = (6R)-5,10-methylene-5,6,7,8-tetrahydrofolate + NADH + H(+)</text>
        <dbReference type="Rhea" id="RHEA:19821"/>
        <dbReference type="ChEBI" id="CHEBI:15378"/>
        <dbReference type="ChEBI" id="CHEBI:15636"/>
        <dbReference type="ChEBI" id="CHEBI:18608"/>
        <dbReference type="ChEBI" id="CHEBI:57540"/>
        <dbReference type="ChEBI" id="CHEBI:57945"/>
        <dbReference type="EC" id="1.5.1.54"/>
    </reaction>
    <physiologicalReaction direction="right-to-left" evidence="7">
        <dbReference type="Rhea" id="RHEA:19823"/>
    </physiologicalReaction>
</comment>
<dbReference type="Pfam" id="PF02219">
    <property type="entry name" value="MTHFR"/>
    <property type="match status" value="1"/>
</dbReference>
<dbReference type="SUPFAM" id="SSF51730">
    <property type="entry name" value="FAD-linked oxidoreductase"/>
    <property type="match status" value="1"/>
</dbReference>
<dbReference type="GO" id="GO:0009086">
    <property type="term" value="P:methionine biosynthetic process"/>
    <property type="evidence" value="ECO:0007669"/>
    <property type="project" value="TreeGrafter"/>
</dbReference>
<dbReference type="InterPro" id="IPR003171">
    <property type="entry name" value="Mehydrof_redctse-like"/>
</dbReference>
<keyword evidence="6 8" id="KW-0560">Oxidoreductase</keyword>
<evidence type="ECO:0000256" key="1">
    <source>
        <dbReference type="ARBA" id="ARBA00001974"/>
    </source>
</evidence>
<dbReference type="Gene3D" id="3.20.20.220">
    <property type="match status" value="1"/>
</dbReference>
<evidence type="ECO:0000256" key="8">
    <source>
        <dbReference type="RuleBase" id="RU003862"/>
    </source>
</evidence>
<organism evidence="9 10">
    <name type="scientific">Demequina capsici</name>
    <dbReference type="NCBI Taxonomy" id="3075620"/>
    <lineage>
        <taxon>Bacteria</taxon>
        <taxon>Bacillati</taxon>
        <taxon>Actinomycetota</taxon>
        <taxon>Actinomycetes</taxon>
        <taxon>Micrococcales</taxon>
        <taxon>Demequinaceae</taxon>
        <taxon>Demequina</taxon>
    </lineage>
</organism>
<dbReference type="GO" id="GO:0005829">
    <property type="term" value="C:cytosol"/>
    <property type="evidence" value="ECO:0007669"/>
    <property type="project" value="TreeGrafter"/>
</dbReference>
<sequence length="279" mass="29625">MDRTRLLEGFSLEVTARDGSRLDDAADALPPGTRVNITALGTEDPTSRLAMSAAARRRGLTPVMHLSARRIADEQELRSELQALHDQGTSSHVVVVGGDPRRPEGPYDSALSVLQTGLLPAHGVREVGVAGYPDGHPDIPEPALTEALHAKLGILAAQGLEATVLTQFSFDVDAVITWIERMRATGVSVPLRIGVPGPTSVKRLLAFARRCGVATSAGVARKYGFSLGSLLTTAGPDAFVADLESRLDPTVHGDVRLHLFAFGGPEATAEWALNYLNID</sequence>
<name>A0AA96JDP3_9MICO</name>
<evidence type="ECO:0000256" key="4">
    <source>
        <dbReference type="ARBA" id="ARBA00022630"/>
    </source>
</evidence>
<dbReference type="PANTHER" id="PTHR45754:SF3">
    <property type="entry name" value="METHYLENETETRAHYDROFOLATE REDUCTASE (NADPH)"/>
    <property type="match status" value="1"/>
</dbReference>
<evidence type="ECO:0000313" key="9">
    <source>
        <dbReference type="EMBL" id="WNM24884.1"/>
    </source>
</evidence>
<gene>
    <name evidence="9" type="ORF">RN606_01670</name>
</gene>
<dbReference type="RefSeq" id="WP_313499317.1">
    <property type="nucleotide sequence ID" value="NZ_CP134879.1"/>
</dbReference>
<dbReference type="PANTHER" id="PTHR45754">
    <property type="entry name" value="METHYLENETETRAHYDROFOLATE REDUCTASE"/>
    <property type="match status" value="1"/>
</dbReference>
<comment type="pathway">
    <text evidence="2 8">One-carbon metabolism; tetrahydrofolate interconversion.</text>
</comment>
<accession>A0AA96JDP3</accession>
<keyword evidence="4 8" id="KW-0285">Flavoprotein</keyword>
<comment type="similarity">
    <text evidence="3 8">Belongs to the methylenetetrahydrofolate reductase family.</text>
</comment>
<reference evidence="9 10" key="1">
    <citation type="submission" date="2023-09" db="EMBL/GenBank/DDBJ databases">
        <title>Demequina sp. a novel bacteria isolated from Capsicum annuum.</title>
        <authorList>
            <person name="Humaira Z."/>
            <person name="Lee J."/>
            <person name="Cho D."/>
        </authorList>
    </citation>
    <scope>NUCLEOTIDE SEQUENCE [LARGE SCALE GENOMIC DNA]</scope>
    <source>
        <strain evidence="9 10">OYTSA14</strain>
    </source>
</reference>
<proteinExistence type="inferred from homology"/>